<feature type="chain" id="PRO_5004928926" evidence="15">
    <location>
        <begin position="21"/>
        <end position="870"/>
    </location>
</feature>
<sequence length="870" mass="97010">MRTLYLIFCCFFAAHSLTSSTSTSPSSRPRCLHEQSSILLQFKREFPLKEPEDLLNDYDYPKMETWKAEKDCCSWDGIECDTTGHVIGLDLSNSSLEGPLHSNSSLFSLTHLENLNLAYNPKFSGRLSDSSASNLKSLNVLDLNSCNFSGIVPTSIGNLSQLTYLDLSSNNFSGEVPTSLGRLTKLEHLSLQKNRLIGRIPSWLGNLTGLTLLQLSHNNFNGEFPISLANLTQLDSLYLSFNQLVGSIPYEYANRISNSMLLSMLDLSHNSFNGTIPPSLFRIPSLVSLNLDYNQFTGPLTIQNVSSSQLTALYLRRNNLNGQIPASISELTSLTELYLSLNNFSGEIELGAFSNLISLDLSYNSLTITSTSTMFALAVNFYSLLLASCNIKEFPKFLETQNELWELDLSHNKLEGKIPKWFFRVGTESLARLDLSSNLITGWEQEPSILPWEALAYLDLRHNKFRGSLFVPPFSTVHFFIFNNSLTGNVDPIFCELHNLKVLDVSNNNLSGEIPRCLGSNSSLLMLNLQRNNFHGEIPPTCEERSVLKTLDLSHNQLQGKIPKSLVTCKELEVLNIGHNQISDRFPFWTQSLPKLQILVLRSNKFDGPIWHPREFSGFENLRMIDLSFNNFGGVLPSEYFRNWSAINTEIPYVNKSKLRYMGDTSNYYQDSVTVAYKGLDTVLVKILTTFMSIDLSHNSFHGAIPSSIGDLKSLVGLNLSGNNFGGSIPTSLGKLSELESLDLSKNNLSGKIPYELVSLTFLQHLNLSDNKLVGPIPHGKQFDTFENSSFGGNLDLCGFPLAKKCTESDDEQPNSDHGQDSESENGFGWKAALVGYGCGIVIGLVVEHVLVSRRPTWFSGIYRRISLTP</sequence>
<name>W9RW99_9ROSA</name>
<evidence type="ECO:0000256" key="4">
    <source>
        <dbReference type="ARBA" id="ARBA00022475"/>
    </source>
</evidence>
<dbReference type="EMBL" id="KE345760">
    <property type="protein sequence ID" value="EXC14256.1"/>
    <property type="molecule type" value="Genomic_DNA"/>
</dbReference>
<keyword evidence="19" id="KW-1185">Reference proteome</keyword>
<dbReference type="STRING" id="981085.W9RW99"/>
<evidence type="ECO:0000313" key="19">
    <source>
        <dbReference type="Proteomes" id="UP000030645"/>
    </source>
</evidence>
<dbReference type="FunFam" id="3.80.10.10:FF:000041">
    <property type="entry name" value="LRR receptor-like serine/threonine-protein kinase ERECTA"/>
    <property type="match status" value="1"/>
</dbReference>
<evidence type="ECO:0000256" key="6">
    <source>
        <dbReference type="ARBA" id="ARBA00022614"/>
    </source>
</evidence>
<keyword evidence="13" id="KW-0325">Glycoprotein</keyword>
<keyword evidence="5" id="KW-0964">Secreted</keyword>
<gene>
    <name evidence="18" type="ORF">L484_021755</name>
</gene>
<dbReference type="Gene3D" id="3.80.10.10">
    <property type="entry name" value="Ribonuclease Inhibitor"/>
    <property type="match status" value="3"/>
</dbReference>
<evidence type="ECO:0000256" key="15">
    <source>
        <dbReference type="SAM" id="SignalP"/>
    </source>
</evidence>
<evidence type="ECO:0000259" key="16">
    <source>
        <dbReference type="Pfam" id="PF08263"/>
    </source>
</evidence>
<dbReference type="KEGG" id="mnt:21404597"/>
<dbReference type="Proteomes" id="UP000030645">
    <property type="component" value="Unassembled WGS sequence"/>
</dbReference>
<evidence type="ECO:0000256" key="5">
    <source>
        <dbReference type="ARBA" id="ARBA00022512"/>
    </source>
</evidence>
<dbReference type="SUPFAM" id="SSF52058">
    <property type="entry name" value="L domain-like"/>
    <property type="match status" value="3"/>
</dbReference>
<dbReference type="PANTHER" id="PTHR48065:SF32">
    <property type="entry name" value="PROTEIN BRASSINOSTEROID INSENSITIVE 1-LIKE"/>
    <property type="match status" value="1"/>
</dbReference>
<evidence type="ECO:0000256" key="10">
    <source>
        <dbReference type="ARBA" id="ARBA00022989"/>
    </source>
</evidence>
<keyword evidence="5" id="KW-0134">Cell wall</keyword>
<dbReference type="Pfam" id="PF08263">
    <property type="entry name" value="LRRNT_2"/>
    <property type="match status" value="1"/>
</dbReference>
<accession>W9RW99</accession>
<evidence type="ECO:0000256" key="2">
    <source>
        <dbReference type="ARBA" id="ARBA00004251"/>
    </source>
</evidence>
<dbReference type="GO" id="GO:0005886">
    <property type="term" value="C:plasma membrane"/>
    <property type="evidence" value="ECO:0007669"/>
    <property type="project" value="UniProtKB-SubCell"/>
</dbReference>
<dbReference type="FunFam" id="3.80.10.10:FF:000213">
    <property type="entry name" value="Tyrosine-sulfated glycopeptide receptor 1"/>
    <property type="match status" value="1"/>
</dbReference>
<dbReference type="Pfam" id="PF13855">
    <property type="entry name" value="LRR_8"/>
    <property type="match status" value="1"/>
</dbReference>
<evidence type="ECO:0000256" key="1">
    <source>
        <dbReference type="ARBA" id="ARBA00004191"/>
    </source>
</evidence>
<proteinExistence type="inferred from homology"/>
<dbReference type="InterPro" id="IPR013210">
    <property type="entry name" value="LRR_N_plant-typ"/>
</dbReference>
<dbReference type="SMART" id="SM00369">
    <property type="entry name" value="LRR_TYP"/>
    <property type="match status" value="10"/>
</dbReference>
<protein>
    <submittedName>
        <fullName evidence="18">Receptor-like protein 12</fullName>
    </submittedName>
</protein>
<dbReference type="GO" id="GO:0051606">
    <property type="term" value="P:detection of stimulus"/>
    <property type="evidence" value="ECO:0007669"/>
    <property type="project" value="UniProtKB-ARBA"/>
</dbReference>
<evidence type="ECO:0000256" key="11">
    <source>
        <dbReference type="ARBA" id="ARBA00023136"/>
    </source>
</evidence>
<keyword evidence="4" id="KW-1003">Cell membrane</keyword>
<keyword evidence="9" id="KW-0677">Repeat</keyword>
<comment type="similarity">
    <text evidence="3">Belongs to the RLP family.</text>
</comment>
<feature type="domain" description="Disease resistance R13L4/SHOC-2-like LRR" evidence="17">
    <location>
        <begin position="122"/>
        <end position="365"/>
    </location>
</feature>
<dbReference type="AlphaFoldDB" id="W9RW99"/>
<dbReference type="InterPro" id="IPR055414">
    <property type="entry name" value="LRR_R13L4/SHOC2-like"/>
</dbReference>
<feature type="signal peptide" evidence="15">
    <location>
        <begin position="1"/>
        <end position="20"/>
    </location>
</feature>
<dbReference type="PRINTS" id="PR00019">
    <property type="entry name" value="LEURICHRPT"/>
</dbReference>
<evidence type="ECO:0000256" key="7">
    <source>
        <dbReference type="ARBA" id="ARBA00022692"/>
    </source>
</evidence>
<evidence type="ECO:0000256" key="13">
    <source>
        <dbReference type="ARBA" id="ARBA00023180"/>
    </source>
</evidence>
<evidence type="ECO:0000256" key="14">
    <source>
        <dbReference type="ARBA" id="ARBA00038043"/>
    </source>
</evidence>
<dbReference type="InterPro" id="IPR001611">
    <property type="entry name" value="Leu-rich_rpt"/>
</dbReference>
<dbReference type="PANTHER" id="PTHR48065">
    <property type="entry name" value="OS10G0469600 PROTEIN"/>
    <property type="match status" value="1"/>
</dbReference>
<feature type="domain" description="Leucine-rich repeat-containing N-terminal plant-type" evidence="16">
    <location>
        <begin position="34"/>
        <end position="81"/>
    </location>
</feature>
<keyword evidence="8 15" id="KW-0732">Signal</keyword>
<dbReference type="InterPro" id="IPR032675">
    <property type="entry name" value="LRR_dom_sf"/>
</dbReference>
<dbReference type="FunFam" id="3.80.10.10:FF:000470">
    <property type="entry name" value="LRR receptor-like serine/threonine-protein kinase RPK2"/>
    <property type="match status" value="1"/>
</dbReference>
<keyword evidence="11" id="KW-0472">Membrane</keyword>
<organism evidence="18 19">
    <name type="scientific">Morus notabilis</name>
    <dbReference type="NCBI Taxonomy" id="981085"/>
    <lineage>
        <taxon>Eukaryota</taxon>
        <taxon>Viridiplantae</taxon>
        <taxon>Streptophyta</taxon>
        <taxon>Embryophyta</taxon>
        <taxon>Tracheophyta</taxon>
        <taxon>Spermatophyta</taxon>
        <taxon>Magnoliopsida</taxon>
        <taxon>eudicotyledons</taxon>
        <taxon>Gunneridae</taxon>
        <taxon>Pentapetalae</taxon>
        <taxon>rosids</taxon>
        <taxon>fabids</taxon>
        <taxon>Rosales</taxon>
        <taxon>Moraceae</taxon>
        <taxon>Moreae</taxon>
        <taxon>Morus</taxon>
    </lineage>
</organism>
<reference evidence="19" key="1">
    <citation type="submission" date="2013-01" db="EMBL/GenBank/DDBJ databases">
        <title>Draft Genome Sequence of a Mulberry Tree, Morus notabilis C.K. Schneid.</title>
        <authorList>
            <person name="He N."/>
            <person name="Zhao S."/>
        </authorList>
    </citation>
    <scope>NUCLEOTIDE SEQUENCE</scope>
</reference>
<evidence type="ECO:0000259" key="17">
    <source>
        <dbReference type="Pfam" id="PF23598"/>
    </source>
</evidence>
<dbReference type="OrthoDB" id="1394818at2759"/>
<keyword evidence="6" id="KW-0433">Leucine-rich repeat</keyword>
<comment type="subcellular location">
    <subcellularLocation>
        <location evidence="2">Cell membrane</location>
        <topology evidence="2">Single-pass type I membrane protein</topology>
    </subcellularLocation>
    <subcellularLocation>
        <location evidence="1">Secreted</location>
        <location evidence="1">Cell wall</location>
    </subcellularLocation>
</comment>
<dbReference type="eggNOG" id="KOG0619">
    <property type="taxonomic scope" value="Eukaryota"/>
</dbReference>
<evidence type="ECO:0000256" key="8">
    <source>
        <dbReference type="ARBA" id="ARBA00022729"/>
    </source>
</evidence>
<evidence type="ECO:0000313" key="18">
    <source>
        <dbReference type="EMBL" id="EXC14256.1"/>
    </source>
</evidence>
<keyword evidence="12 18" id="KW-0675">Receptor</keyword>
<evidence type="ECO:0000256" key="12">
    <source>
        <dbReference type="ARBA" id="ARBA00023170"/>
    </source>
</evidence>
<evidence type="ECO:0000256" key="9">
    <source>
        <dbReference type="ARBA" id="ARBA00022737"/>
    </source>
</evidence>
<evidence type="ECO:0000256" key="3">
    <source>
        <dbReference type="ARBA" id="ARBA00009592"/>
    </source>
</evidence>
<dbReference type="InterPro" id="IPR003591">
    <property type="entry name" value="Leu-rich_rpt_typical-subtyp"/>
</dbReference>
<keyword evidence="10" id="KW-1133">Transmembrane helix</keyword>
<comment type="similarity">
    <text evidence="14">Belongs to the polygalacturonase-inhibiting protein family.</text>
</comment>
<dbReference type="FunFam" id="3.80.10.10:FF:000400">
    <property type="entry name" value="Nuclear pore complex protein NUP107"/>
    <property type="match status" value="1"/>
</dbReference>
<dbReference type="Pfam" id="PF00560">
    <property type="entry name" value="LRR_1"/>
    <property type="match status" value="7"/>
</dbReference>
<dbReference type="Pfam" id="PF23598">
    <property type="entry name" value="LRR_14"/>
    <property type="match status" value="1"/>
</dbReference>
<keyword evidence="7" id="KW-0812">Transmembrane</keyword>